<reference evidence="1 2" key="1">
    <citation type="submission" date="2014-04" db="EMBL/GenBank/DDBJ databases">
        <authorList>
            <consortium name="DOE Joint Genome Institute"/>
            <person name="Kuo A."/>
            <person name="Ruytinx J."/>
            <person name="Rineau F."/>
            <person name="Colpaert J."/>
            <person name="Kohler A."/>
            <person name="Nagy L.G."/>
            <person name="Floudas D."/>
            <person name="Copeland A."/>
            <person name="Barry K.W."/>
            <person name="Cichocki N."/>
            <person name="Veneault-Fourrey C."/>
            <person name="LaButti K."/>
            <person name="Lindquist E.A."/>
            <person name="Lipzen A."/>
            <person name="Lundell T."/>
            <person name="Morin E."/>
            <person name="Murat C."/>
            <person name="Sun H."/>
            <person name="Tunlid A."/>
            <person name="Henrissat B."/>
            <person name="Grigoriev I.V."/>
            <person name="Hibbett D.S."/>
            <person name="Martin F."/>
            <person name="Nordberg H.P."/>
            <person name="Cantor M.N."/>
            <person name="Hua S.X."/>
        </authorList>
    </citation>
    <scope>NUCLEOTIDE SEQUENCE [LARGE SCALE GENOMIC DNA]</scope>
    <source>
        <strain evidence="1 2">UH-Slu-Lm8-n1</strain>
    </source>
</reference>
<protein>
    <submittedName>
        <fullName evidence="1">Uncharacterized protein</fullName>
    </submittedName>
</protein>
<evidence type="ECO:0000313" key="1">
    <source>
        <dbReference type="EMBL" id="KIK41580.1"/>
    </source>
</evidence>
<accession>A0A0C9ZUQ4</accession>
<organism evidence="1 2">
    <name type="scientific">Suillus luteus UH-Slu-Lm8-n1</name>
    <dbReference type="NCBI Taxonomy" id="930992"/>
    <lineage>
        <taxon>Eukaryota</taxon>
        <taxon>Fungi</taxon>
        <taxon>Dikarya</taxon>
        <taxon>Basidiomycota</taxon>
        <taxon>Agaricomycotina</taxon>
        <taxon>Agaricomycetes</taxon>
        <taxon>Agaricomycetidae</taxon>
        <taxon>Boletales</taxon>
        <taxon>Suillineae</taxon>
        <taxon>Suillaceae</taxon>
        <taxon>Suillus</taxon>
    </lineage>
</organism>
<evidence type="ECO:0000313" key="2">
    <source>
        <dbReference type="Proteomes" id="UP000054485"/>
    </source>
</evidence>
<reference evidence="2" key="2">
    <citation type="submission" date="2015-01" db="EMBL/GenBank/DDBJ databases">
        <title>Evolutionary Origins and Diversification of the Mycorrhizal Mutualists.</title>
        <authorList>
            <consortium name="DOE Joint Genome Institute"/>
            <consortium name="Mycorrhizal Genomics Consortium"/>
            <person name="Kohler A."/>
            <person name="Kuo A."/>
            <person name="Nagy L.G."/>
            <person name="Floudas D."/>
            <person name="Copeland A."/>
            <person name="Barry K.W."/>
            <person name="Cichocki N."/>
            <person name="Veneault-Fourrey C."/>
            <person name="LaButti K."/>
            <person name="Lindquist E.A."/>
            <person name="Lipzen A."/>
            <person name="Lundell T."/>
            <person name="Morin E."/>
            <person name="Murat C."/>
            <person name="Riley R."/>
            <person name="Ohm R."/>
            <person name="Sun H."/>
            <person name="Tunlid A."/>
            <person name="Henrissat B."/>
            <person name="Grigoriev I.V."/>
            <person name="Hibbett D.S."/>
            <person name="Martin F."/>
        </authorList>
    </citation>
    <scope>NUCLEOTIDE SEQUENCE [LARGE SCALE GENOMIC DNA]</scope>
    <source>
        <strain evidence="2">UH-Slu-Lm8-n1</strain>
    </source>
</reference>
<keyword evidence="2" id="KW-1185">Reference proteome</keyword>
<proteinExistence type="predicted"/>
<dbReference type="InParanoid" id="A0A0C9ZUQ4"/>
<dbReference type="EMBL" id="KN835264">
    <property type="protein sequence ID" value="KIK41580.1"/>
    <property type="molecule type" value="Genomic_DNA"/>
</dbReference>
<sequence length="58" mass="6791">MRMSYKLELKCKAVALFSARRSFAKIMHHMCSPDLEGVWKLNCVDQRNINDWGNSCEK</sequence>
<dbReference type="AlphaFoldDB" id="A0A0C9ZUQ4"/>
<name>A0A0C9ZUQ4_9AGAM</name>
<dbReference type="Proteomes" id="UP000054485">
    <property type="component" value="Unassembled WGS sequence"/>
</dbReference>
<gene>
    <name evidence="1" type="ORF">CY34DRAFT_805868</name>
</gene>
<dbReference type="HOGENOM" id="CLU_2980627_0_0_1"/>